<feature type="non-terminal residue" evidence="2">
    <location>
        <position position="68"/>
    </location>
</feature>
<feature type="non-terminal residue" evidence="2">
    <location>
        <position position="1"/>
    </location>
</feature>
<feature type="transmembrane region" description="Helical" evidence="1">
    <location>
        <begin position="6"/>
        <end position="25"/>
    </location>
</feature>
<keyword evidence="3" id="KW-1185">Reference proteome</keyword>
<reference evidence="2" key="1">
    <citation type="journal article" date="2020" name="Stud. Mycol.">
        <title>101 Dothideomycetes genomes: a test case for predicting lifestyles and emergence of pathogens.</title>
        <authorList>
            <person name="Haridas S."/>
            <person name="Albert R."/>
            <person name="Binder M."/>
            <person name="Bloem J."/>
            <person name="Labutti K."/>
            <person name="Salamov A."/>
            <person name="Andreopoulos B."/>
            <person name="Baker S."/>
            <person name="Barry K."/>
            <person name="Bills G."/>
            <person name="Bluhm B."/>
            <person name="Cannon C."/>
            <person name="Castanera R."/>
            <person name="Culley D."/>
            <person name="Daum C."/>
            <person name="Ezra D."/>
            <person name="Gonzalez J."/>
            <person name="Henrissat B."/>
            <person name="Kuo A."/>
            <person name="Liang C."/>
            <person name="Lipzen A."/>
            <person name="Lutzoni F."/>
            <person name="Magnuson J."/>
            <person name="Mondo S."/>
            <person name="Nolan M."/>
            <person name="Ohm R."/>
            <person name="Pangilinan J."/>
            <person name="Park H.-J."/>
            <person name="Ramirez L."/>
            <person name="Alfaro M."/>
            <person name="Sun H."/>
            <person name="Tritt A."/>
            <person name="Yoshinaga Y."/>
            <person name="Zwiers L.-H."/>
            <person name="Turgeon B."/>
            <person name="Goodwin S."/>
            <person name="Spatafora J."/>
            <person name="Crous P."/>
            <person name="Grigoriev I."/>
        </authorList>
    </citation>
    <scope>NUCLEOTIDE SEQUENCE</scope>
    <source>
        <strain evidence="2">CBS 675.92</strain>
    </source>
</reference>
<evidence type="ECO:0000256" key="1">
    <source>
        <dbReference type="SAM" id="Phobius"/>
    </source>
</evidence>
<proteinExistence type="predicted"/>
<organism evidence="2 3">
    <name type="scientific">Byssothecium circinans</name>
    <dbReference type="NCBI Taxonomy" id="147558"/>
    <lineage>
        <taxon>Eukaryota</taxon>
        <taxon>Fungi</taxon>
        <taxon>Dikarya</taxon>
        <taxon>Ascomycota</taxon>
        <taxon>Pezizomycotina</taxon>
        <taxon>Dothideomycetes</taxon>
        <taxon>Pleosporomycetidae</taxon>
        <taxon>Pleosporales</taxon>
        <taxon>Massarineae</taxon>
        <taxon>Massarinaceae</taxon>
        <taxon>Byssothecium</taxon>
    </lineage>
</organism>
<keyword evidence="1" id="KW-0812">Transmembrane</keyword>
<name>A0A6A5UDU1_9PLEO</name>
<dbReference type="AlphaFoldDB" id="A0A6A5UDU1"/>
<gene>
    <name evidence="2" type="ORF">CC80DRAFT_387907</name>
</gene>
<evidence type="ECO:0000313" key="3">
    <source>
        <dbReference type="Proteomes" id="UP000800035"/>
    </source>
</evidence>
<evidence type="ECO:0000313" key="2">
    <source>
        <dbReference type="EMBL" id="KAF1961076.1"/>
    </source>
</evidence>
<dbReference type="EMBL" id="ML976981">
    <property type="protein sequence ID" value="KAF1961076.1"/>
    <property type="molecule type" value="Genomic_DNA"/>
</dbReference>
<dbReference type="Proteomes" id="UP000800035">
    <property type="component" value="Unassembled WGS sequence"/>
</dbReference>
<sequence length="68" mass="7541">IYNKEPIFLATVATLVSIALLSFLLRVYTRIKFLRIFAIDDRLMLVAAICASGTLITFASLTHLVLGQ</sequence>
<dbReference type="OrthoDB" id="5022096at2759"/>
<feature type="transmembrane region" description="Helical" evidence="1">
    <location>
        <begin position="45"/>
        <end position="66"/>
    </location>
</feature>
<protein>
    <submittedName>
        <fullName evidence="2">Uncharacterized protein</fullName>
    </submittedName>
</protein>
<keyword evidence="1" id="KW-1133">Transmembrane helix</keyword>
<accession>A0A6A5UDU1</accession>
<keyword evidence="1" id="KW-0472">Membrane</keyword>